<dbReference type="Proteomes" id="UP000215828">
    <property type="component" value="Unassembled WGS sequence"/>
</dbReference>
<evidence type="ECO:0000256" key="1">
    <source>
        <dbReference type="SAM" id="Coils"/>
    </source>
</evidence>
<dbReference type="EMBL" id="NGNX01000011">
    <property type="protein sequence ID" value="OYR92187.1"/>
    <property type="molecule type" value="Genomic_DNA"/>
</dbReference>
<name>A0A256LHZ3_9LACO</name>
<evidence type="ECO:0000313" key="4">
    <source>
        <dbReference type="EMBL" id="OYR92187.1"/>
    </source>
</evidence>
<keyword evidence="2" id="KW-0472">Membrane</keyword>
<comment type="caution">
    <text evidence="4">The sequence shown here is derived from an EMBL/GenBank/DDBJ whole genome shotgun (WGS) entry which is preliminary data.</text>
</comment>
<dbReference type="RefSeq" id="WP_015988982.1">
    <property type="nucleotide sequence ID" value="NZ_NGNV01000011.1"/>
</dbReference>
<dbReference type="Proteomes" id="UP000216316">
    <property type="component" value="Unassembled WGS sequence"/>
</dbReference>
<keyword evidence="1" id="KW-0175">Coiled coil</keyword>
<dbReference type="AlphaFoldDB" id="A0A256LHZ3"/>
<keyword evidence="2" id="KW-1133">Transmembrane helix</keyword>
<accession>A0A256LHZ3</accession>
<evidence type="ECO:0000256" key="2">
    <source>
        <dbReference type="SAM" id="Phobius"/>
    </source>
</evidence>
<protein>
    <submittedName>
        <fullName evidence="4">Uncharacterized protein</fullName>
    </submittedName>
</protein>
<evidence type="ECO:0000313" key="5">
    <source>
        <dbReference type="Proteomes" id="UP000215828"/>
    </source>
</evidence>
<reference evidence="5 6" key="3">
    <citation type="submission" date="2017-09" db="EMBL/GenBank/DDBJ databases">
        <title>Tripartite evolution among Lactobacillus johnsonii, Lactobacillus taiwanensis, Lactobacillus reuteri and their rodent host.</title>
        <authorList>
            <person name="Wang T."/>
            <person name="Knowles S."/>
            <person name="Cheng C."/>
        </authorList>
    </citation>
    <scope>NUCLEOTIDE SEQUENCE [LARGE SCALE GENOMIC DNA]</scope>
    <source>
        <strain evidence="4 5">609q</strain>
        <strain evidence="3 6">609u</strain>
    </source>
</reference>
<organism evidence="4 5">
    <name type="scientific">Lactobacillus taiwanensis</name>
    <dbReference type="NCBI Taxonomy" id="508451"/>
    <lineage>
        <taxon>Bacteria</taxon>
        <taxon>Bacillati</taxon>
        <taxon>Bacillota</taxon>
        <taxon>Bacilli</taxon>
        <taxon>Lactobacillales</taxon>
        <taxon>Lactobacillaceae</taxon>
        <taxon>Lactobacillus</taxon>
    </lineage>
</organism>
<gene>
    <name evidence="3" type="ORF">CBF53_04050</name>
    <name evidence="4" type="ORF">CBF70_03990</name>
</gene>
<keyword evidence="6" id="KW-1185">Reference proteome</keyword>
<evidence type="ECO:0000313" key="3">
    <source>
        <dbReference type="EMBL" id="OYR88457.1"/>
    </source>
</evidence>
<feature type="coiled-coil region" evidence="1">
    <location>
        <begin position="61"/>
        <end position="88"/>
    </location>
</feature>
<proteinExistence type="predicted"/>
<sequence>MQDWANLIREIALLFSGFVAGLTAWNALRKTSHEVSKDDKEELRADRDLYRNRWLESEKAFDEIDAENDKLRKKVKRLENKIDDFKEKEDRK</sequence>
<reference evidence="3" key="2">
    <citation type="submission" date="2017-05" db="EMBL/GenBank/DDBJ databases">
        <authorList>
            <person name="Lin X.B."/>
            <person name="Stothard P."/>
            <person name="Tasseva G."/>
            <person name="Walter J."/>
        </authorList>
    </citation>
    <scope>NUCLEOTIDE SEQUENCE</scope>
    <source>
        <strain evidence="3">609u</strain>
    </source>
</reference>
<feature type="transmembrane region" description="Helical" evidence="2">
    <location>
        <begin position="6"/>
        <end position="28"/>
    </location>
</feature>
<reference evidence="4 5" key="1">
    <citation type="submission" date="2017-04" db="EMBL/GenBank/DDBJ databases">
        <authorList>
            <person name="Afonso C.L."/>
            <person name="Miller P.J."/>
            <person name="Scott M.A."/>
            <person name="Spackman E."/>
            <person name="Goraichik I."/>
            <person name="Dimitrov K.M."/>
            <person name="Suarez D.L."/>
            <person name="Swayne D.E."/>
        </authorList>
    </citation>
    <scope>NUCLEOTIDE SEQUENCE [LARGE SCALE GENOMIC DNA]</scope>
    <source>
        <strain evidence="4 5">609q</strain>
    </source>
</reference>
<evidence type="ECO:0000313" key="6">
    <source>
        <dbReference type="Proteomes" id="UP000216316"/>
    </source>
</evidence>
<keyword evidence="2" id="KW-0812">Transmembrane</keyword>
<dbReference type="EMBL" id="NGNV01000011">
    <property type="protein sequence ID" value="OYR88457.1"/>
    <property type="molecule type" value="Genomic_DNA"/>
</dbReference>